<evidence type="ECO:0000313" key="1">
    <source>
        <dbReference type="EMBL" id="GGK98471.1"/>
    </source>
</evidence>
<sequence>MRLGGGRERTSELVELTTGLRGTQPDPCLGGGAAARTQSGRDNCGKCQGAAPADLFREPSMCRGAGCGSASPGALLTRRGMLIHSALPEHQWQPSLGLTGDHILWNHLETLR</sequence>
<dbReference type="Proteomes" id="UP000638263">
    <property type="component" value="Unassembled WGS sequence"/>
</dbReference>
<organism evidence="1 2">
    <name type="scientific">Nocardia jinanensis</name>
    <dbReference type="NCBI Taxonomy" id="382504"/>
    <lineage>
        <taxon>Bacteria</taxon>
        <taxon>Bacillati</taxon>
        <taxon>Actinomycetota</taxon>
        <taxon>Actinomycetes</taxon>
        <taxon>Mycobacteriales</taxon>
        <taxon>Nocardiaceae</taxon>
        <taxon>Nocardia</taxon>
    </lineage>
</organism>
<evidence type="ECO:0000313" key="2">
    <source>
        <dbReference type="Proteomes" id="UP000638263"/>
    </source>
</evidence>
<reference evidence="1" key="2">
    <citation type="submission" date="2020-09" db="EMBL/GenBank/DDBJ databases">
        <authorList>
            <person name="Sun Q."/>
            <person name="Zhou Y."/>
        </authorList>
    </citation>
    <scope>NUCLEOTIDE SEQUENCE</scope>
    <source>
        <strain evidence="1">CGMCC 4.3508</strain>
    </source>
</reference>
<proteinExistence type="predicted"/>
<protein>
    <submittedName>
        <fullName evidence="1">Uncharacterized protein</fullName>
    </submittedName>
</protein>
<dbReference type="EMBL" id="BMMH01000002">
    <property type="protein sequence ID" value="GGK98471.1"/>
    <property type="molecule type" value="Genomic_DNA"/>
</dbReference>
<comment type="caution">
    <text evidence="1">The sequence shown here is derived from an EMBL/GenBank/DDBJ whole genome shotgun (WGS) entry which is preliminary data.</text>
</comment>
<reference evidence="1" key="1">
    <citation type="journal article" date="2014" name="Int. J. Syst. Evol. Microbiol.">
        <title>Complete genome sequence of Corynebacterium casei LMG S-19264T (=DSM 44701T), isolated from a smear-ripened cheese.</title>
        <authorList>
            <consortium name="US DOE Joint Genome Institute (JGI-PGF)"/>
            <person name="Walter F."/>
            <person name="Albersmeier A."/>
            <person name="Kalinowski J."/>
            <person name="Ruckert C."/>
        </authorList>
    </citation>
    <scope>NUCLEOTIDE SEQUENCE</scope>
    <source>
        <strain evidence="1">CGMCC 4.3508</strain>
    </source>
</reference>
<name>A0A917VNC2_9NOCA</name>
<dbReference type="AlphaFoldDB" id="A0A917VNC2"/>
<keyword evidence="2" id="KW-1185">Reference proteome</keyword>
<accession>A0A917VNC2</accession>
<gene>
    <name evidence="1" type="ORF">GCM10011588_11300</name>
</gene>